<gene>
    <name evidence="1" type="ORF">SAMN02745129_4308</name>
</gene>
<evidence type="ECO:0000313" key="2">
    <source>
        <dbReference type="Proteomes" id="UP000184268"/>
    </source>
</evidence>
<name>A0A1M5YQL2_9GAMM</name>
<dbReference type="RefSeq" id="WP_169799589.1">
    <property type="nucleotide sequence ID" value="NZ_FQXG01000008.1"/>
</dbReference>
<dbReference type="Proteomes" id="UP000184268">
    <property type="component" value="Unassembled WGS sequence"/>
</dbReference>
<organism evidence="1 2">
    <name type="scientific">Ferrimonas marina</name>
    <dbReference type="NCBI Taxonomy" id="299255"/>
    <lineage>
        <taxon>Bacteria</taxon>
        <taxon>Pseudomonadati</taxon>
        <taxon>Pseudomonadota</taxon>
        <taxon>Gammaproteobacteria</taxon>
        <taxon>Alteromonadales</taxon>
        <taxon>Ferrimonadaceae</taxon>
        <taxon>Ferrimonas</taxon>
    </lineage>
</organism>
<sequence length="48" mass="5221">MKRQSPPPVCPMAALRGCPRCPIYKVCLPKYVIGDTPLPKGGSRPKGR</sequence>
<protein>
    <submittedName>
        <fullName evidence="1">Uncharacterized protein</fullName>
    </submittedName>
</protein>
<keyword evidence="2" id="KW-1185">Reference proteome</keyword>
<dbReference type="EMBL" id="FQXG01000008">
    <property type="protein sequence ID" value="SHI14375.1"/>
    <property type="molecule type" value="Genomic_DNA"/>
</dbReference>
<reference evidence="1 2" key="1">
    <citation type="submission" date="2016-11" db="EMBL/GenBank/DDBJ databases">
        <authorList>
            <person name="Jaros S."/>
            <person name="Januszkiewicz K."/>
            <person name="Wedrychowicz H."/>
        </authorList>
    </citation>
    <scope>NUCLEOTIDE SEQUENCE [LARGE SCALE GENOMIC DNA]</scope>
    <source>
        <strain evidence="1 2">DSM 16917</strain>
    </source>
</reference>
<evidence type="ECO:0000313" key="1">
    <source>
        <dbReference type="EMBL" id="SHI14375.1"/>
    </source>
</evidence>
<accession>A0A1M5YQL2</accession>
<proteinExistence type="predicted"/>
<dbReference type="AlphaFoldDB" id="A0A1M5YQL2"/>